<keyword evidence="2" id="KW-1185">Reference proteome</keyword>
<dbReference type="AlphaFoldDB" id="A0A195FDJ4"/>
<reference evidence="1 2" key="1">
    <citation type="submission" date="2016-03" db="EMBL/GenBank/DDBJ databases">
        <title>Trachymyrmex septentrionalis WGS genome.</title>
        <authorList>
            <person name="Nygaard S."/>
            <person name="Hu H."/>
            <person name="Boomsma J."/>
            <person name="Zhang G."/>
        </authorList>
    </citation>
    <scope>NUCLEOTIDE SEQUENCE [LARGE SCALE GENOMIC DNA]</scope>
    <source>
        <strain evidence="1">Tsep2-gDNA-1</strain>
        <tissue evidence="1">Whole body</tissue>
    </source>
</reference>
<feature type="non-terminal residue" evidence="1">
    <location>
        <position position="1"/>
    </location>
</feature>
<evidence type="ECO:0000313" key="2">
    <source>
        <dbReference type="Proteomes" id="UP000078541"/>
    </source>
</evidence>
<organism evidence="1 2">
    <name type="scientific">Trachymyrmex septentrionalis</name>
    <dbReference type="NCBI Taxonomy" id="34720"/>
    <lineage>
        <taxon>Eukaryota</taxon>
        <taxon>Metazoa</taxon>
        <taxon>Ecdysozoa</taxon>
        <taxon>Arthropoda</taxon>
        <taxon>Hexapoda</taxon>
        <taxon>Insecta</taxon>
        <taxon>Pterygota</taxon>
        <taxon>Neoptera</taxon>
        <taxon>Endopterygota</taxon>
        <taxon>Hymenoptera</taxon>
        <taxon>Apocrita</taxon>
        <taxon>Aculeata</taxon>
        <taxon>Formicoidea</taxon>
        <taxon>Formicidae</taxon>
        <taxon>Myrmicinae</taxon>
        <taxon>Trachymyrmex</taxon>
    </lineage>
</organism>
<dbReference type="Proteomes" id="UP000078541">
    <property type="component" value="Unassembled WGS sequence"/>
</dbReference>
<sequence length="184" mass="20947">IIDCSHKQTLHGSTQLTLAHIRLSYWIIGGRAPVKSHVLRCVVLDKAPKKAKTVKSAVKALLDRFNNILKKKRLHLSKKKVLFHQDNTRVHANKVKSFNNSFSRSTSYENNVKMIKNMKKCIEDLCLAGRRCDIPNMNRADGDDHFLDSLINFSEFSLVIKSVNKNSALGYDKINYVIIPSDQI</sequence>
<name>A0A195FDJ4_9HYME</name>
<proteinExistence type="predicted"/>
<accession>A0A195FDJ4</accession>
<dbReference type="EMBL" id="KQ981677">
    <property type="protein sequence ID" value="KYN38114.1"/>
    <property type="molecule type" value="Genomic_DNA"/>
</dbReference>
<protein>
    <recommendedName>
        <fullName evidence="3">Histone-lysine N-methyltransferase SETMAR</fullName>
    </recommendedName>
</protein>
<evidence type="ECO:0008006" key="3">
    <source>
        <dbReference type="Google" id="ProtNLM"/>
    </source>
</evidence>
<gene>
    <name evidence="1" type="ORF">ALC56_07514</name>
</gene>
<evidence type="ECO:0000313" key="1">
    <source>
        <dbReference type="EMBL" id="KYN38114.1"/>
    </source>
</evidence>